<organism evidence="1 2">
    <name type="scientific">Tritrichomonas musculus</name>
    <dbReference type="NCBI Taxonomy" id="1915356"/>
    <lineage>
        <taxon>Eukaryota</taxon>
        <taxon>Metamonada</taxon>
        <taxon>Parabasalia</taxon>
        <taxon>Tritrichomonadida</taxon>
        <taxon>Tritrichomonadidae</taxon>
        <taxon>Tritrichomonas</taxon>
    </lineage>
</organism>
<dbReference type="Proteomes" id="UP001470230">
    <property type="component" value="Unassembled WGS sequence"/>
</dbReference>
<keyword evidence="2" id="KW-1185">Reference proteome</keyword>
<dbReference type="EMBL" id="JAPFFF010000029">
    <property type="protein sequence ID" value="KAK8846366.1"/>
    <property type="molecule type" value="Genomic_DNA"/>
</dbReference>
<evidence type="ECO:0000313" key="1">
    <source>
        <dbReference type="EMBL" id="KAK8846366.1"/>
    </source>
</evidence>
<comment type="caution">
    <text evidence="1">The sequence shown here is derived from an EMBL/GenBank/DDBJ whole genome shotgun (WGS) entry which is preliminary data.</text>
</comment>
<evidence type="ECO:0008006" key="3">
    <source>
        <dbReference type="Google" id="ProtNLM"/>
    </source>
</evidence>
<proteinExistence type="predicted"/>
<name>A0ABR2HFZ9_9EUKA</name>
<sequence>MLTNQNILRLIQFDDSGNFKINVFINDYEKINGDIQVNKKSKITFNTTLNKARIISKNIDQLYKEDNSLDHYDINFNDLQEQNKTQKIIEAFQLLLNSFENSVNISNEQQHIFSLILEYLGENGIINNEGIVDIISCMKRENRNIIISAGNSNKSPYSTNKFTYDSDKLTNFYYNFTDYFFANGEDDTEGWIEFDFNDRKINLKTYHIRSSHNYNPKSWRIEGSNDKKSWDVLDYQKDAIKLSEHYEEENFECKPNGNYYRFIRYVQIEQWTNDIDKIINISDIKFFGTINNSEGIMNEDLGFDDIFD</sequence>
<evidence type="ECO:0000313" key="2">
    <source>
        <dbReference type="Proteomes" id="UP001470230"/>
    </source>
</evidence>
<dbReference type="InterPro" id="IPR008979">
    <property type="entry name" value="Galactose-bd-like_sf"/>
</dbReference>
<dbReference type="Gene3D" id="2.60.120.260">
    <property type="entry name" value="Galactose-binding domain-like"/>
    <property type="match status" value="1"/>
</dbReference>
<dbReference type="SUPFAM" id="SSF49785">
    <property type="entry name" value="Galactose-binding domain-like"/>
    <property type="match status" value="1"/>
</dbReference>
<gene>
    <name evidence="1" type="ORF">M9Y10_020380</name>
</gene>
<protein>
    <recommendedName>
        <fullName evidence="3">F5/8 type C domain-containing protein</fullName>
    </recommendedName>
</protein>
<accession>A0ABR2HFZ9</accession>
<reference evidence="1 2" key="1">
    <citation type="submission" date="2024-04" db="EMBL/GenBank/DDBJ databases">
        <title>Tritrichomonas musculus Genome.</title>
        <authorList>
            <person name="Alves-Ferreira E."/>
            <person name="Grigg M."/>
            <person name="Lorenzi H."/>
            <person name="Galac M."/>
        </authorList>
    </citation>
    <scope>NUCLEOTIDE SEQUENCE [LARGE SCALE GENOMIC DNA]</scope>
    <source>
        <strain evidence="1 2">EAF2021</strain>
    </source>
</reference>